<name>G8R5M6_OWEHD</name>
<dbReference type="Gene3D" id="1.10.530.10">
    <property type="match status" value="1"/>
</dbReference>
<keyword evidence="5" id="KW-1185">Reference proteome</keyword>
<evidence type="ECO:0000313" key="4">
    <source>
        <dbReference type="EMBL" id="AEV34342.1"/>
    </source>
</evidence>
<comment type="similarity">
    <text evidence="1">Belongs to the transglycosylase Slt family.</text>
</comment>
<evidence type="ECO:0000256" key="2">
    <source>
        <dbReference type="SAM" id="MobiDB-lite"/>
    </source>
</evidence>
<reference evidence="4 5" key="1">
    <citation type="journal article" date="2012" name="Stand. Genomic Sci.">
        <title>Genome sequence of the orange-pigmented seawater bacterium Owenweeksia hongkongensis type strain (UST20020801(T)).</title>
        <authorList>
            <person name="Riedel T."/>
            <person name="Held B."/>
            <person name="Nolan M."/>
            <person name="Lucas S."/>
            <person name="Lapidus A."/>
            <person name="Tice H."/>
            <person name="Del Rio T.G."/>
            <person name="Cheng J.F."/>
            <person name="Han C."/>
            <person name="Tapia R."/>
            <person name="Goodwin L.A."/>
            <person name="Pitluck S."/>
            <person name="Liolios K."/>
            <person name="Mavromatis K."/>
            <person name="Pagani I."/>
            <person name="Ivanova N."/>
            <person name="Mikhailova N."/>
            <person name="Pati A."/>
            <person name="Chen A."/>
            <person name="Palaniappan K."/>
            <person name="Rohde M."/>
            <person name="Tindall B.J."/>
            <person name="Detter J.C."/>
            <person name="Goker M."/>
            <person name="Woyke T."/>
            <person name="Bristow J."/>
            <person name="Eisen J.A."/>
            <person name="Markowitz V."/>
            <person name="Hugenholtz P."/>
            <person name="Klenk H.P."/>
            <person name="Kyrpides N.C."/>
        </authorList>
    </citation>
    <scope>NUCLEOTIDE SEQUENCE</scope>
    <source>
        <strain evidence="5">DSM 17368 / JCM 12287 / NRRL B-23963</strain>
    </source>
</reference>
<dbReference type="RefSeq" id="WP_014203689.1">
    <property type="nucleotide sequence ID" value="NC_016599.1"/>
</dbReference>
<dbReference type="Pfam" id="PF01464">
    <property type="entry name" value="SLT"/>
    <property type="match status" value="1"/>
</dbReference>
<feature type="compositionally biased region" description="Polar residues" evidence="2">
    <location>
        <begin position="320"/>
        <end position="339"/>
    </location>
</feature>
<dbReference type="HOGENOM" id="CLU_009520_1_1_10"/>
<feature type="domain" description="Transglycosylase SLT" evidence="3">
    <location>
        <begin position="102"/>
        <end position="205"/>
    </location>
</feature>
<dbReference type="PANTHER" id="PTHR37423:SF2">
    <property type="entry name" value="MEMBRANE-BOUND LYTIC MUREIN TRANSGLYCOSYLASE C"/>
    <property type="match status" value="1"/>
</dbReference>
<dbReference type="InterPro" id="IPR023346">
    <property type="entry name" value="Lysozyme-like_dom_sf"/>
</dbReference>
<dbReference type="InterPro" id="IPR008258">
    <property type="entry name" value="Transglycosylase_SLT_dom_1"/>
</dbReference>
<proteinExistence type="inferred from homology"/>
<dbReference type="OrthoDB" id="9815002at2"/>
<dbReference type="eggNOG" id="COG0741">
    <property type="taxonomic scope" value="Bacteria"/>
</dbReference>
<dbReference type="SUPFAM" id="SSF53955">
    <property type="entry name" value="Lysozyme-like"/>
    <property type="match status" value="1"/>
</dbReference>
<dbReference type="PATRIC" id="fig|926562.3.peg.3413"/>
<feature type="region of interest" description="Disordered" evidence="2">
    <location>
        <begin position="318"/>
        <end position="339"/>
    </location>
</feature>
<dbReference type="AlphaFoldDB" id="G8R5M6"/>
<dbReference type="Proteomes" id="UP000005631">
    <property type="component" value="Chromosome"/>
</dbReference>
<organism evidence="4 5">
    <name type="scientific">Owenweeksia hongkongensis (strain DSM 17368 / CIP 108786 / JCM 12287 / NRRL B-23963 / UST20020801)</name>
    <dbReference type="NCBI Taxonomy" id="926562"/>
    <lineage>
        <taxon>Bacteria</taxon>
        <taxon>Pseudomonadati</taxon>
        <taxon>Bacteroidota</taxon>
        <taxon>Flavobacteriia</taxon>
        <taxon>Flavobacteriales</taxon>
        <taxon>Owenweeksiaceae</taxon>
        <taxon>Owenweeksia</taxon>
    </lineage>
</organism>
<dbReference type="EMBL" id="CP003156">
    <property type="protein sequence ID" value="AEV34342.1"/>
    <property type="molecule type" value="Genomic_DNA"/>
</dbReference>
<dbReference type="KEGG" id="oho:Oweho_3392"/>
<dbReference type="PANTHER" id="PTHR37423">
    <property type="entry name" value="SOLUBLE LYTIC MUREIN TRANSGLYCOSYLASE-RELATED"/>
    <property type="match status" value="1"/>
</dbReference>
<evidence type="ECO:0000259" key="3">
    <source>
        <dbReference type="Pfam" id="PF01464"/>
    </source>
</evidence>
<sequence length="339" mass="38997">MNTYFRKAALIITLISGASFLTYYTYDGMTDDNFRMVFNEKYGIYALSLPEDITFAGEEIPFEDPEIYERFDREMLVNTYWQSQTMLFYKRSNRYFEIIEPILKKNGVPDDFKYLSLIESGLTNVVSPVGATGFWQIMEGTGKDFGLEINKEVDERYDVVKSTEVACKYLKEAKKELGTWTLAAASYNMGINGVKKQLERQEAKGYYGLTLNSETARYIFRILAAKEIMSNPEKYGFHFREKDLYQPIPTYVVKVDSSVSNFGKFSHKLGINYRILKYHNPWLRYDYLPNKSGKVYEIQIPKEGHFSLVDSEPMDPSIDLDSSSVPPISDTTGAVTDSL</sequence>
<evidence type="ECO:0000313" key="5">
    <source>
        <dbReference type="Proteomes" id="UP000005631"/>
    </source>
</evidence>
<dbReference type="STRING" id="926562.Oweho_3392"/>
<accession>G8R5M6</accession>
<dbReference type="CDD" id="cd16894">
    <property type="entry name" value="MltD-like"/>
    <property type="match status" value="1"/>
</dbReference>
<protein>
    <submittedName>
        <fullName evidence="4">Soluble lytic murein transglycosylase-like protein</fullName>
    </submittedName>
</protein>
<evidence type="ECO:0000256" key="1">
    <source>
        <dbReference type="ARBA" id="ARBA00007734"/>
    </source>
</evidence>
<gene>
    <name evidence="4" type="ordered locus">Oweho_3392</name>
</gene>